<dbReference type="OrthoDB" id="407555at2759"/>
<gene>
    <name evidence="1" type="ORF">J5N97_000677</name>
</gene>
<dbReference type="AlphaFoldDB" id="A0A9D5BS63"/>
<reference evidence="1 2" key="1">
    <citation type="journal article" date="2022" name="Hortic Res">
        <title>The genome of Dioscorea zingiberensis sheds light on the biosynthesis, origin and evolution of the medicinally important diosgenin saponins.</title>
        <authorList>
            <person name="Li Y."/>
            <person name="Tan C."/>
            <person name="Li Z."/>
            <person name="Guo J."/>
            <person name="Li S."/>
            <person name="Chen X."/>
            <person name="Wang C."/>
            <person name="Dai X."/>
            <person name="Yang H."/>
            <person name="Song W."/>
            <person name="Hou L."/>
            <person name="Xu J."/>
            <person name="Tong Z."/>
            <person name="Xu A."/>
            <person name="Yuan X."/>
            <person name="Wang W."/>
            <person name="Yang Q."/>
            <person name="Chen L."/>
            <person name="Sun Z."/>
            <person name="Wang K."/>
            <person name="Pan B."/>
            <person name="Chen J."/>
            <person name="Bao Y."/>
            <person name="Liu F."/>
            <person name="Qi X."/>
            <person name="Gang D.R."/>
            <person name="Wen J."/>
            <person name="Li J."/>
        </authorList>
    </citation>
    <scope>NUCLEOTIDE SEQUENCE [LARGE SCALE GENOMIC DNA]</scope>
    <source>
        <strain evidence="1">Dzin_1.0</strain>
    </source>
</reference>
<comment type="caution">
    <text evidence="1">The sequence shown here is derived from an EMBL/GenBank/DDBJ whole genome shotgun (WGS) entry which is preliminary data.</text>
</comment>
<evidence type="ECO:0000313" key="2">
    <source>
        <dbReference type="Proteomes" id="UP001085076"/>
    </source>
</evidence>
<accession>A0A9D5BS63</accession>
<organism evidence="1 2">
    <name type="scientific">Dioscorea zingiberensis</name>
    <dbReference type="NCBI Taxonomy" id="325984"/>
    <lineage>
        <taxon>Eukaryota</taxon>
        <taxon>Viridiplantae</taxon>
        <taxon>Streptophyta</taxon>
        <taxon>Embryophyta</taxon>
        <taxon>Tracheophyta</taxon>
        <taxon>Spermatophyta</taxon>
        <taxon>Magnoliopsida</taxon>
        <taxon>Liliopsida</taxon>
        <taxon>Dioscoreales</taxon>
        <taxon>Dioscoreaceae</taxon>
        <taxon>Dioscorea</taxon>
    </lineage>
</organism>
<proteinExistence type="predicted"/>
<evidence type="ECO:0000313" key="1">
    <source>
        <dbReference type="EMBL" id="KAJ0959666.1"/>
    </source>
</evidence>
<name>A0A9D5BS63_9LILI</name>
<dbReference type="Proteomes" id="UP001085076">
    <property type="component" value="Unassembled WGS sequence"/>
</dbReference>
<sequence length="55" mass="6572">MVDFPEAQQQYRLLESYRQAKAEAELSYAVETARGFQDNILILEDDNFHLYQQFK</sequence>
<dbReference type="EMBL" id="JAGGNH010000208">
    <property type="protein sequence ID" value="KAJ0959666.1"/>
    <property type="molecule type" value="Genomic_DNA"/>
</dbReference>
<keyword evidence="2" id="KW-1185">Reference proteome</keyword>
<protein>
    <submittedName>
        <fullName evidence="1">Uncharacterized protein</fullName>
    </submittedName>
</protein>